<organism evidence="7 8">
    <name type="scientific">Patella caerulea</name>
    <name type="common">Rayed Mediterranean limpet</name>
    <dbReference type="NCBI Taxonomy" id="87958"/>
    <lineage>
        <taxon>Eukaryota</taxon>
        <taxon>Metazoa</taxon>
        <taxon>Spiralia</taxon>
        <taxon>Lophotrochozoa</taxon>
        <taxon>Mollusca</taxon>
        <taxon>Gastropoda</taxon>
        <taxon>Patellogastropoda</taxon>
        <taxon>Patelloidea</taxon>
        <taxon>Patellidae</taxon>
        <taxon>Patella</taxon>
    </lineage>
</organism>
<feature type="region of interest" description="Disordered" evidence="3">
    <location>
        <begin position="248"/>
        <end position="295"/>
    </location>
</feature>
<reference evidence="7 8" key="1">
    <citation type="submission" date="2024-01" db="EMBL/GenBank/DDBJ databases">
        <title>The genome of the rayed Mediterranean limpet Patella caerulea (Linnaeus, 1758).</title>
        <authorList>
            <person name="Anh-Thu Weber A."/>
            <person name="Halstead-Nussloch G."/>
        </authorList>
    </citation>
    <scope>NUCLEOTIDE SEQUENCE [LARGE SCALE GENOMIC DNA]</scope>
    <source>
        <strain evidence="7">AATW-2023a</strain>
        <tissue evidence="7">Whole specimen</tissue>
    </source>
</reference>
<dbReference type="InterPro" id="IPR036055">
    <property type="entry name" value="LDL_receptor-like_sf"/>
</dbReference>
<dbReference type="PROSITE" id="PS50068">
    <property type="entry name" value="LDLRA_2"/>
    <property type="match status" value="1"/>
</dbReference>
<keyword evidence="5" id="KW-0732">Signal</keyword>
<dbReference type="CDD" id="cd00112">
    <property type="entry name" value="LDLa"/>
    <property type="match status" value="1"/>
</dbReference>
<dbReference type="InterPro" id="IPR035914">
    <property type="entry name" value="Sperma_CUB_dom_sf"/>
</dbReference>
<dbReference type="Proteomes" id="UP001347796">
    <property type="component" value="Unassembled WGS sequence"/>
</dbReference>
<dbReference type="PROSITE" id="PS01209">
    <property type="entry name" value="LDLRA_1"/>
    <property type="match status" value="1"/>
</dbReference>
<accession>A0AAN8JB47</accession>
<dbReference type="SUPFAM" id="SSF49854">
    <property type="entry name" value="Spermadhesin, CUB domain"/>
    <property type="match status" value="1"/>
</dbReference>
<feature type="chain" id="PRO_5042835598" description="CUB domain-containing protein" evidence="5">
    <location>
        <begin position="21"/>
        <end position="295"/>
    </location>
</feature>
<dbReference type="PANTHER" id="PTHR24652">
    <property type="entry name" value="LOW-DENSITY LIPOPROTEIN RECEPTOR CLASS A DOMAIN-CONTAINING PROTEIN 2"/>
    <property type="match status" value="1"/>
</dbReference>
<evidence type="ECO:0000256" key="4">
    <source>
        <dbReference type="SAM" id="Phobius"/>
    </source>
</evidence>
<dbReference type="SUPFAM" id="SSF57424">
    <property type="entry name" value="LDL receptor-like module"/>
    <property type="match status" value="1"/>
</dbReference>
<keyword evidence="4" id="KW-0812">Transmembrane</keyword>
<name>A0AAN8JB47_PATCE</name>
<comment type="caution">
    <text evidence="2">Lacks conserved residue(s) required for the propagation of feature annotation.</text>
</comment>
<evidence type="ECO:0000256" key="3">
    <source>
        <dbReference type="SAM" id="MobiDB-lite"/>
    </source>
</evidence>
<dbReference type="PANTHER" id="PTHR24652:SF69">
    <property type="entry name" value="CUB DOMAIN-CONTAINING PROTEIN"/>
    <property type="match status" value="1"/>
</dbReference>
<sequence>MNRFMKFVILMLMGINIVNSYTETEYMNTNCGETVYVSDSNIIKLQPYMIGYMDDDCEVTVEALLSSKIQLSFLDFDVPCDEGSVVIGGYSYGDVSTETCSRTKPTQTYKSFGDSLTIKFKKEDHVTSPVSHFRILATQMHTGFCASYEFECNNYNCIDKYDLACDGYDNCGDNSDEVKGCVLQPGAIAGIVIGSFAFVFLVFIISVAICRKKRYGSVLYTNRTPAAVHVNTNQGIAQPYFIQPPTSYPMPPPQYTQQPPQYSQEVPQYRTQPTPPSTTQCPPPPYELSGCPTKN</sequence>
<gene>
    <name evidence="7" type="ORF">SNE40_019430</name>
</gene>
<keyword evidence="4" id="KW-1133">Transmembrane helix</keyword>
<dbReference type="Pfam" id="PF00431">
    <property type="entry name" value="CUB"/>
    <property type="match status" value="1"/>
</dbReference>
<keyword evidence="8" id="KW-1185">Reference proteome</keyword>
<dbReference type="InterPro" id="IPR023415">
    <property type="entry name" value="LDLR_class-A_CS"/>
</dbReference>
<feature type="transmembrane region" description="Helical" evidence="4">
    <location>
        <begin position="187"/>
        <end position="210"/>
    </location>
</feature>
<evidence type="ECO:0000256" key="5">
    <source>
        <dbReference type="SAM" id="SignalP"/>
    </source>
</evidence>
<dbReference type="InterPro" id="IPR042333">
    <property type="entry name" value="LRAD2/Mig-13-like"/>
</dbReference>
<evidence type="ECO:0000313" key="7">
    <source>
        <dbReference type="EMBL" id="KAK6171184.1"/>
    </source>
</evidence>
<comment type="caution">
    <text evidence="7">The sequence shown here is derived from an EMBL/GenBank/DDBJ whole genome shotgun (WGS) entry which is preliminary data.</text>
</comment>
<dbReference type="PROSITE" id="PS01180">
    <property type="entry name" value="CUB"/>
    <property type="match status" value="1"/>
</dbReference>
<feature type="compositionally biased region" description="Pro residues" evidence="3">
    <location>
        <begin position="273"/>
        <end position="286"/>
    </location>
</feature>
<feature type="domain" description="CUB" evidence="6">
    <location>
        <begin position="31"/>
        <end position="151"/>
    </location>
</feature>
<evidence type="ECO:0000256" key="1">
    <source>
        <dbReference type="ARBA" id="ARBA00023157"/>
    </source>
</evidence>
<dbReference type="InterPro" id="IPR002172">
    <property type="entry name" value="LDrepeatLR_classA_rpt"/>
</dbReference>
<dbReference type="Gene3D" id="2.60.120.290">
    <property type="entry name" value="Spermadhesin, CUB domain"/>
    <property type="match status" value="1"/>
</dbReference>
<protein>
    <recommendedName>
        <fullName evidence="6">CUB domain-containing protein</fullName>
    </recommendedName>
</protein>
<dbReference type="InterPro" id="IPR000859">
    <property type="entry name" value="CUB_dom"/>
</dbReference>
<proteinExistence type="predicted"/>
<dbReference type="AlphaFoldDB" id="A0AAN8JB47"/>
<evidence type="ECO:0000259" key="6">
    <source>
        <dbReference type="PROSITE" id="PS01180"/>
    </source>
</evidence>
<keyword evidence="4" id="KW-0472">Membrane</keyword>
<dbReference type="SMART" id="SM00192">
    <property type="entry name" value="LDLa"/>
    <property type="match status" value="1"/>
</dbReference>
<evidence type="ECO:0000313" key="8">
    <source>
        <dbReference type="Proteomes" id="UP001347796"/>
    </source>
</evidence>
<dbReference type="EMBL" id="JAZGQO010000014">
    <property type="protein sequence ID" value="KAK6171184.1"/>
    <property type="molecule type" value="Genomic_DNA"/>
</dbReference>
<feature type="compositionally biased region" description="Low complexity" evidence="3">
    <location>
        <begin position="255"/>
        <end position="272"/>
    </location>
</feature>
<feature type="disulfide bond" evidence="2">
    <location>
        <begin position="145"/>
        <end position="157"/>
    </location>
</feature>
<keyword evidence="1 2" id="KW-1015">Disulfide bond</keyword>
<feature type="signal peptide" evidence="5">
    <location>
        <begin position="1"/>
        <end position="20"/>
    </location>
</feature>
<dbReference type="Pfam" id="PF00057">
    <property type="entry name" value="Ldl_recept_a"/>
    <property type="match status" value="1"/>
</dbReference>
<evidence type="ECO:0000256" key="2">
    <source>
        <dbReference type="PROSITE-ProRule" id="PRU00124"/>
    </source>
</evidence>
<dbReference type="Gene3D" id="4.10.400.10">
    <property type="entry name" value="Low-density Lipoprotein Receptor"/>
    <property type="match status" value="1"/>
</dbReference>